<reference evidence="3" key="1">
    <citation type="submission" date="2025-08" db="UniProtKB">
        <authorList>
            <consortium name="Ensembl"/>
        </authorList>
    </citation>
    <scope>IDENTIFICATION</scope>
</reference>
<dbReference type="Ensembl" id="ENSFHET00000003130.1">
    <property type="protein sequence ID" value="ENSFHEP00000026276.1"/>
    <property type="gene ID" value="ENSFHEG00000009070.1"/>
</dbReference>
<sequence length="183" mass="20950">MKNLIDLLLHSKLCSVTHSAVLNIFSKKKKNHRETARKEQLMMVQNAYQKLQGYGRKQASALLSTQNNGTFLTQDSSDSNHLFTVSIKAETHTKNVHIQIDETSSFLQTEPKNVDHFPHFNSVSVHCVTNGTEIIPVELIKPFCYLLRCRTFSGKSFLIPLQAPVLQEIHNESWHQHPYLEPQ</sequence>
<dbReference type="Pfam" id="PF00017">
    <property type="entry name" value="SH2"/>
    <property type="match status" value="1"/>
</dbReference>
<evidence type="ECO:0000259" key="2">
    <source>
        <dbReference type="PROSITE" id="PS50001"/>
    </source>
</evidence>
<reference evidence="3" key="2">
    <citation type="submission" date="2025-09" db="UniProtKB">
        <authorList>
            <consortium name="Ensembl"/>
        </authorList>
    </citation>
    <scope>IDENTIFICATION</scope>
</reference>
<organism evidence="3 4">
    <name type="scientific">Fundulus heteroclitus</name>
    <name type="common">Killifish</name>
    <name type="synonym">Mummichog</name>
    <dbReference type="NCBI Taxonomy" id="8078"/>
    <lineage>
        <taxon>Eukaryota</taxon>
        <taxon>Metazoa</taxon>
        <taxon>Chordata</taxon>
        <taxon>Craniata</taxon>
        <taxon>Vertebrata</taxon>
        <taxon>Euteleostomi</taxon>
        <taxon>Actinopterygii</taxon>
        <taxon>Neopterygii</taxon>
        <taxon>Teleostei</taxon>
        <taxon>Neoteleostei</taxon>
        <taxon>Acanthomorphata</taxon>
        <taxon>Ovalentaria</taxon>
        <taxon>Atherinomorphae</taxon>
        <taxon>Cyprinodontiformes</taxon>
        <taxon>Fundulidae</taxon>
        <taxon>Fundulus</taxon>
    </lineage>
</organism>
<dbReference type="Proteomes" id="UP000265000">
    <property type="component" value="Unplaced"/>
</dbReference>
<dbReference type="InterPro" id="IPR036860">
    <property type="entry name" value="SH2_dom_sf"/>
</dbReference>
<dbReference type="PROSITE" id="PS50001">
    <property type="entry name" value="SH2"/>
    <property type="match status" value="1"/>
</dbReference>
<dbReference type="SUPFAM" id="SSF55550">
    <property type="entry name" value="SH2 domain"/>
    <property type="match status" value="1"/>
</dbReference>
<keyword evidence="4" id="KW-1185">Reference proteome</keyword>
<feature type="domain" description="SH2" evidence="2">
    <location>
        <begin position="46"/>
        <end position="143"/>
    </location>
</feature>
<protein>
    <recommendedName>
        <fullName evidence="2">SH2 domain-containing protein</fullName>
    </recommendedName>
</protein>
<name>A0A3Q2QGH9_FUNHE</name>
<dbReference type="AlphaFoldDB" id="A0A3Q2QGH9"/>
<evidence type="ECO:0000313" key="4">
    <source>
        <dbReference type="Proteomes" id="UP000265000"/>
    </source>
</evidence>
<accession>A0A3Q2QGH9</accession>
<dbReference type="InterPro" id="IPR000980">
    <property type="entry name" value="SH2"/>
</dbReference>
<evidence type="ECO:0000256" key="1">
    <source>
        <dbReference type="PROSITE-ProRule" id="PRU00191"/>
    </source>
</evidence>
<evidence type="ECO:0000313" key="3">
    <source>
        <dbReference type="Ensembl" id="ENSFHEP00000026276.1"/>
    </source>
</evidence>
<dbReference type="Gene3D" id="3.30.505.10">
    <property type="entry name" value="SH2 domain"/>
    <property type="match status" value="1"/>
</dbReference>
<keyword evidence="1" id="KW-0727">SH2 domain</keyword>
<proteinExistence type="predicted"/>